<feature type="domain" description="Ribosomal RNA small subunit methyltransferase E methyltransferase" evidence="11">
    <location>
        <begin position="74"/>
        <end position="236"/>
    </location>
</feature>
<comment type="similarity">
    <text evidence="2 10">Belongs to the RNA methyltransferase RsmE family.</text>
</comment>
<evidence type="ECO:0000256" key="2">
    <source>
        <dbReference type="ARBA" id="ARBA00005528"/>
    </source>
</evidence>
<dbReference type="PANTHER" id="PTHR30027">
    <property type="entry name" value="RIBOSOMAL RNA SMALL SUBUNIT METHYLTRANSFERASE E"/>
    <property type="match status" value="1"/>
</dbReference>
<evidence type="ECO:0000313" key="14">
    <source>
        <dbReference type="Proteomes" id="UP000076079"/>
    </source>
</evidence>
<dbReference type="PANTHER" id="PTHR30027:SF3">
    <property type="entry name" value="16S RRNA (URACIL(1498)-N(3))-METHYLTRANSFERASE"/>
    <property type="match status" value="1"/>
</dbReference>
<dbReference type="EMBL" id="CP015136">
    <property type="protein sequence ID" value="AMY11149.1"/>
    <property type="molecule type" value="Genomic_DNA"/>
</dbReference>
<protein>
    <recommendedName>
        <fullName evidence="10">Ribosomal RNA small subunit methyltransferase E</fullName>
        <ecNumber evidence="10">2.1.1.193</ecNumber>
    </recommendedName>
</protein>
<reference evidence="14" key="2">
    <citation type="submission" date="2016-04" db="EMBL/GenBank/DDBJ databases">
        <title>First Complete Genome Sequence of a Subdivision 6 Acidobacterium.</title>
        <authorList>
            <person name="Huang S."/>
            <person name="Vieira S."/>
            <person name="Bunk B."/>
            <person name="Riedel T."/>
            <person name="Sproeer C."/>
            <person name="Overmann J."/>
        </authorList>
    </citation>
    <scope>NUCLEOTIDE SEQUENCE [LARGE SCALE GENOMIC DNA]</scope>
    <source>
        <strain evidence="14">DSM 100886 HEG_-6_39</strain>
    </source>
</reference>
<evidence type="ECO:0000259" key="11">
    <source>
        <dbReference type="Pfam" id="PF04452"/>
    </source>
</evidence>
<dbReference type="OrthoDB" id="9815641at2"/>
<evidence type="ECO:0000259" key="12">
    <source>
        <dbReference type="Pfam" id="PF20260"/>
    </source>
</evidence>
<gene>
    <name evidence="13" type="primary">rsmE</name>
    <name evidence="13" type="ORF">LuPra_04396</name>
</gene>
<dbReference type="STRING" id="1855912.LuPra_04396"/>
<evidence type="ECO:0000256" key="10">
    <source>
        <dbReference type="PIRNR" id="PIRNR015601"/>
    </source>
</evidence>
<dbReference type="InterPro" id="IPR029028">
    <property type="entry name" value="Alpha/beta_knot_MTases"/>
</dbReference>
<feature type="domain" description="Ribosomal RNA small subunit methyltransferase E PUA-like" evidence="12">
    <location>
        <begin position="20"/>
        <end position="59"/>
    </location>
</feature>
<name>A0A143PTJ2_LUTPR</name>
<dbReference type="InterPro" id="IPR029026">
    <property type="entry name" value="tRNA_m1G_MTases_N"/>
</dbReference>
<keyword evidence="7 10" id="KW-0949">S-adenosyl-L-methionine</keyword>
<dbReference type="GO" id="GO:0005737">
    <property type="term" value="C:cytoplasm"/>
    <property type="evidence" value="ECO:0007669"/>
    <property type="project" value="UniProtKB-SubCell"/>
</dbReference>
<dbReference type="PIRSF" id="PIRSF015601">
    <property type="entry name" value="MTase_slr0722"/>
    <property type="match status" value="1"/>
</dbReference>
<proteinExistence type="inferred from homology"/>
<dbReference type="AlphaFoldDB" id="A0A143PTJ2"/>
<dbReference type="InterPro" id="IPR006700">
    <property type="entry name" value="RsmE"/>
</dbReference>
<evidence type="ECO:0000256" key="5">
    <source>
        <dbReference type="ARBA" id="ARBA00022603"/>
    </source>
</evidence>
<evidence type="ECO:0000256" key="9">
    <source>
        <dbReference type="ARBA" id="ARBA00047944"/>
    </source>
</evidence>
<dbReference type="SUPFAM" id="SSF75217">
    <property type="entry name" value="alpha/beta knot"/>
    <property type="match status" value="1"/>
</dbReference>
<keyword evidence="14" id="KW-1185">Reference proteome</keyword>
<dbReference type="Pfam" id="PF04452">
    <property type="entry name" value="Methyltrans_RNA"/>
    <property type="match status" value="1"/>
</dbReference>
<sequence>MPPRFHAPDLNIAAADVVLPEGESAHLCRVLRLHEGDDVEVFDGRGALHAGVVRTASPRASVVTVGAARAAAPEPPAPIIVAQALLKGDAMDAVIRDATVLGAVDIWPMTTSRTNVPARAADAAHERWLRVAVAAAKQCGRAVIPRIAPVRSLAGVLGDTAASGATRLWLTEPAASAGDSADVPVPARAVCLAIGPEGGWTAEEMAAASDAGWEPWTLAPVTLRAEQMTVAALSVVRYAWDVAARRRNT</sequence>
<organism evidence="13 14">
    <name type="scientific">Luteitalea pratensis</name>
    <dbReference type="NCBI Taxonomy" id="1855912"/>
    <lineage>
        <taxon>Bacteria</taxon>
        <taxon>Pseudomonadati</taxon>
        <taxon>Acidobacteriota</taxon>
        <taxon>Vicinamibacteria</taxon>
        <taxon>Vicinamibacterales</taxon>
        <taxon>Vicinamibacteraceae</taxon>
        <taxon>Luteitalea</taxon>
    </lineage>
</organism>
<dbReference type="InterPro" id="IPR015947">
    <property type="entry name" value="PUA-like_sf"/>
</dbReference>
<accession>A0A143PTJ2</accession>
<keyword evidence="5 10" id="KW-0489">Methyltransferase</keyword>
<dbReference type="InterPro" id="IPR046886">
    <property type="entry name" value="RsmE_MTase_dom"/>
</dbReference>
<dbReference type="InterPro" id="IPR046887">
    <property type="entry name" value="RsmE_PUA-like"/>
</dbReference>
<evidence type="ECO:0000256" key="6">
    <source>
        <dbReference type="ARBA" id="ARBA00022679"/>
    </source>
</evidence>
<evidence type="ECO:0000256" key="3">
    <source>
        <dbReference type="ARBA" id="ARBA00022490"/>
    </source>
</evidence>
<dbReference type="RefSeq" id="WP_157899527.1">
    <property type="nucleotide sequence ID" value="NZ_CP015136.1"/>
</dbReference>
<keyword evidence="6 10" id="KW-0808">Transferase</keyword>
<evidence type="ECO:0000313" key="13">
    <source>
        <dbReference type="EMBL" id="AMY11149.1"/>
    </source>
</evidence>
<dbReference type="NCBIfam" id="TIGR00046">
    <property type="entry name" value="RsmE family RNA methyltransferase"/>
    <property type="match status" value="1"/>
</dbReference>
<comment type="subcellular location">
    <subcellularLocation>
        <location evidence="1 10">Cytoplasm</location>
    </subcellularLocation>
</comment>
<dbReference type="Pfam" id="PF20260">
    <property type="entry name" value="PUA_4"/>
    <property type="match status" value="1"/>
</dbReference>
<dbReference type="EC" id="2.1.1.193" evidence="10"/>
<reference evidence="13 14" key="1">
    <citation type="journal article" date="2016" name="Genome Announc.">
        <title>First Complete Genome Sequence of a Subdivision 6 Acidobacterium Strain.</title>
        <authorList>
            <person name="Huang S."/>
            <person name="Vieira S."/>
            <person name="Bunk B."/>
            <person name="Riedel T."/>
            <person name="Sproer C."/>
            <person name="Overmann J."/>
        </authorList>
    </citation>
    <scope>NUCLEOTIDE SEQUENCE [LARGE SCALE GENOMIC DNA]</scope>
    <source>
        <strain evidence="14">DSM 100886 HEG_-6_39</strain>
    </source>
</reference>
<evidence type="ECO:0000256" key="1">
    <source>
        <dbReference type="ARBA" id="ARBA00004496"/>
    </source>
</evidence>
<dbReference type="CDD" id="cd18084">
    <property type="entry name" value="RsmE-like"/>
    <property type="match status" value="1"/>
</dbReference>
<dbReference type="Gene3D" id="3.40.1280.10">
    <property type="match status" value="1"/>
</dbReference>
<dbReference type="KEGG" id="abac:LuPra_04396"/>
<dbReference type="GO" id="GO:0070042">
    <property type="term" value="F:rRNA (uridine-N3-)-methyltransferase activity"/>
    <property type="evidence" value="ECO:0007669"/>
    <property type="project" value="TreeGrafter"/>
</dbReference>
<comment type="catalytic activity">
    <reaction evidence="9 10">
        <text>uridine(1498) in 16S rRNA + S-adenosyl-L-methionine = N(3)-methyluridine(1498) in 16S rRNA + S-adenosyl-L-homocysteine + H(+)</text>
        <dbReference type="Rhea" id="RHEA:42920"/>
        <dbReference type="Rhea" id="RHEA-COMP:10283"/>
        <dbReference type="Rhea" id="RHEA-COMP:10284"/>
        <dbReference type="ChEBI" id="CHEBI:15378"/>
        <dbReference type="ChEBI" id="CHEBI:57856"/>
        <dbReference type="ChEBI" id="CHEBI:59789"/>
        <dbReference type="ChEBI" id="CHEBI:65315"/>
        <dbReference type="ChEBI" id="CHEBI:74502"/>
        <dbReference type="EC" id="2.1.1.193"/>
    </reaction>
</comment>
<dbReference type="Gene3D" id="2.40.240.20">
    <property type="entry name" value="Hypothetical PUA domain-like, domain 1"/>
    <property type="match status" value="1"/>
</dbReference>
<comment type="function">
    <text evidence="8 10">Specifically methylates the N3 position of the uracil ring of uridine 1498 (m3U1498) in 16S rRNA. Acts on the fully assembled 30S ribosomal subunit.</text>
</comment>
<keyword evidence="3 10" id="KW-0963">Cytoplasm</keyword>
<evidence type="ECO:0000256" key="8">
    <source>
        <dbReference type="ARBA" id="ARBA00025699"/>
    </source>
</evidence>
<dbReference type="SUPFAM" id="SSF88697">
    <property type="entry name" value="PUA domain-like"/>
    <property type="match status" value="1"/>
</dbReference>
<dbReference type="GO" id="GO:0070475">
    <property type="term" value="P:rRNA base methylation"/>
    <property type="evidence" value="ECO:0007669"/>
    <property type="project" value="TreeGrafter"/>
</dbReference>
<evidence type="ECO:0000256" key="4">
    <source>
        <dbReference type="ARBA" id="ARBA00022552"/>
    </source>
</evidence>
<keyword evidence="4 10" id="KW-0698">rRNA processing</keyword>
<dbReference type="Proteomes" id="UP000076079">
    <property type="component" value="Chromosome"/>
</dbReference>
<evidence type="ECO:0000256" key="7">
    <source>
        <dbReference type="ARBA" id="ARBA00022691"/>
    </source>
</evidence>